<gene>
    <name evidence="6" type="ORF">SAMN04488122_4861</name>
</gene>
<keyword evidence="3 6" id="KW-0808">Transferase</keyword>
<reference evidence="7" key="1">
    <citation type="submission" date="2016-10" db="EMBL/GenBank/DDBJ databases">
        <authorList>
            <person name="Varghese N."/>
            <person name="Submissions S."/>
        </authorList>
    </citation>
    <scope>NUCLEOTIDE SEQUENCE [LARGE SCALE GENOMIC DNA]</scope>
    <source>
        <strain evidence="7">DSM 3695</strain>
    </source>
</reference>
<keyword evidence="2" id="KW-0328">Glycosyltransferase</keyword>
<dbReference type="Gene3D" id="3.40.50.2000">
    <property type="entry name" value="Glycogen Phosphorylase B"/>
    <property type="match status" value="2"/>
</dbReference>
<protein>
    <submittedName>
        <fullName evidence="6">Glycosyltransferase involved in cell wall bisynthesis</fullName>
    </submittedName>
</protein>
<evidence type="ECO:0000256" key="2">
    <source>
        <dbReference type="ARBA" id="ARBA00022676"/>
    </source>
</evidence>
<evidence type="ECO:0000313" key="7">
    <source>
        <dbReference type="Proteomes" id="UP000199310"/>
    </source>
</evidence>
<evidence type="ECO:0000256" key="3">
    <source>
        <dbReference type="ARBA" id="ARBA00022679"/>
    </source>
</evidence>
<dbReference type="SUPFAM" id="SSF53756">
    <property type="entry name" value="UDP-Glycosyltransferase/glycogen phosphorylase"/>
    <property type="match status" value="1"/>
</dbReference>
<evidence type="ECO:0000256" key="1">
    <source>
        <dbReference type="ARBA" id="ARBA00009481"/>
    </source>
</evidence>
<dbReference type="STRING" id="29529.SAMN04488122_4861"/>
<dbReference type="Proteomes" id="UP000199310">
    <property type="component" value="Unassembled WGS sequence"/>
</dbReference>
<dbReference type="AlphaFoldDB" id="A0A1I0S8X1"/>
<sequence length="404" mass="43797">MNKATVTKKIRIGFFFDGGEGGGVVEYIHLLLNNINRNEFQVTGFFLGNGKSHDTLKTAFDETVILTPRRLVNFGKTGTRVQKMRSNLIKIFTVAQGIKSLAAAIKKYRIDIIDVNYFPHHIIAGAACRLTGVPCVWHWHGATRPSGLRARLVAFGSRFFCNTIVPISFFVEDSLPPVAKRRSQVVYNGVAVGDISGAGISGHLRQLAGVNGNTRLIAILGTITPLKGHAFFIKAADIVLEQFPDTRFLIIGKESPAQERRIAFEAQLKKDVAELKRESKILFLGQVPNASRYLADCAIICTPSIPYRNFLGEGFGLAAAEAMAAGVPVIATNVGSFPEIIDNGKTGVLTAPADAVALADAILGLLKNESHRSALGSAAKEHIAANFDVRFTSAKMEVIYKHLI</sequence>
<dbReference type="Pfam" id="PF13439">
    <property type="entry name" value="Glyco_transf_4"/>
    <property type="match status" value="1"/>
</dbReference>
<dbReference type="GO" id="GO:0016757">
    <property type="term" value="F:glycosyltransferase activity"/>
    <property type="evidence" value="ECO:0007669"/>
    <property type="project" value="UniProtKB-KW"/>
</dbReference>
<keyword evidence="7" id="KW-1185">Reference proteome</keyword>
<dbReference type="OrthoDB" id="7560678at2"/>
<dbReference type="Pfam" id="PF00534">
    <property type="entry name" value="Glycos_transf_1"/>
    <property type="match status" value="1"/>
</dbReference>
<feature type="domain" description="Glycosyltransferase subfamily 4-like N-terminal" evidence="5">
    <location>
        <begin position="22"/>
        <end position="190"/>
    </location>
</feature>
<name>A0A1I0S8X1_9BACT</name>
<feature type="domain" description="Glycosyl transferase family 1" evidence="4">
    <location>
        <begin position="209"/>
        <end position="381"/>
    </location>
</feature>
<dbReference type="PANTHER" id="PTHR12526:SF640">
    <property type="entry name" value="COLANIC ACID BIOSYNTHESIS GLYCOSYLTRANSFERASE WCAL-RELATED"/>
    <property type="match status" value="1"/>
</dbReference>
<organism evidence="6 7">
    <name type="scientific">Chitinophaga arvensicola</name>
    <dbReference type="NCBI Taxonomy" id="29529"/>
    <lineage>
        <taxon>Bacteria</taxon>
        <taxon>Pseudomonadati</taxon>
        <taxon>Bacteroidota</taxon>
        <taxon>Chitinophagia</taxon>
        <taxon>Chitinophagales</taxon>
        <taxon>Chitinophagaceae</taxon>
        <taxon>Chitinophaga</taxon>
    </lineage>
</organism>
<evidence type="ECO:0000259" key="5">
    <source>
        <dbReference type="Pfam" id="PF13439"/>
    </source>
</evidence>
<dbReference type="InterPro" id="IPR001296">
    <property type="entry name" value="Glyco_trans_1"/>
</dbReference>
<dbReference type="PANTHER" id="PTHR12526">
    <property type="entry name" value="GLYCOSYLTRANSFERASE"/>
    <property type="match status" value="1"/>
</dbReference>
<evidence type="ECO:0000313" key="6">
    <source>
        <dbReference type="EMBL" id="SEW52477.1"/>
    </source>
</evidence>
<dbReference type="EMBL" id="FOJG01000002">
    <property type="protein sequence ID" value="SEW52477.1"/>
    <property type="molecule type" value="Genomic_DNA"/>
</dbReference>
<dbReference type="InterPro" id="IPR028098">
    <property type="entry name" value="Glyco_trans_4-like_N"/>
</dbReference>
<dbReference type="RefSeq" id="WP_089898931.1">
    <property type="nucleotide sequence ID" value="NZ_FOJG01000002.1"/>
</dbReference>
<accession>A0A1I0S8X1</accession>
<proteinExistence type="inferred from homology"/>
<comment type="similarity">
    <text evidence="1">Belongs to the glycosyltransferase group 1 family. Glycosyltransferase 4 subfamily.</text>
</comment>
<evidence type="ECO:0000259" key="4">
    <source>
        <dbReference type="Pfam" id="PF00534"/>
    </source>
</evidence>